<evidence type="ECO:0000256" key="1">
    <source>
        <dbReference type="SAM" id="MobiDB-lite"/>
    </source>
</evidence>
<dbReference type="AlphaFoldDB" id="A0A1R3I5Z6"/>
<name>A0A1R3I5Z6_COCAP</name>
<evidence type="ECO:0000259" key="2">
    <source>
        <dbReference type="Pfam" id="PF05699"/>
    </source>
</evidence>
<protein>
    <recommendedName>
        <fullName evidence="2">HAT C-terminal dimerisation domain-containing protein</fullName>
    </recommendedName>
</protein>
<dbReference type="InterPro" id="IPR008906">
    <property type="entry name" value="HATC_C_dom"/>
</dbReference>
<comment type="caution">
    <text evidence="3">The sequence shown here is derived from an EMBL/GenBank/DDBJ whole genome shotgun (WGS) entry which is preliminary data.</text>
</comment>
<dbReference type="InterPro" id="IPR052035">
    <property type="entry name" value="ZnF_BED_domain_contain"/>
</dbReference>
<proteinExistence type="predicted"/>
<feature type="region of interest" description="Disordered" evidence="1">
    <location>
        <begin position="52"/>
        <end position="72"/>
    </location>
</feature>
<accession>A0A1R3I5Z6</accession>
<dbReference type="PANTHER" id="PTHR46481">
    <property type="entry name" value="ZINC FINGER BED DOMAIN-CONTAINING PROTEIN 4"/>
    <property type="match status" value="1"/>
</dbReference>
<dbReference type="Proteomes" id="UP000188268">
    <property type="component" value="Unassembled WGS sequence"/>
</dbReference>
<keyword evidence="4" id="KW-1185">Reference proteome</keyword>
<feature type="compositionally biased region" description="Polar residues" evidence="1">
    <location>
        <begin position="60"/>
        <end position="70"/>
    </location>
</feature>
<evidence type="ECO:0000313" key="4">
    <source>
        <dbReference type="Proteomes" id="UP000188268"/>
    </source>
</evidence>
<dbReference type="OrthoDB" id="1733466at2759"/>
<sequence length="568" mass="65303">MDSMNLINLDDDSSTKDCSTACSSNKRAKIMQELGDKVETVRISCTLPNRRESKLDSSNKRNASASSPTGTKKVDQQVFSDMSVRNCLRYCSTFASIQDLSAACCHLNQSIKPLSAATIKAEVWKLHQKMKGQVKFDLEKVSSRICLTVNFWTSCTTTDYLCLSAHYLDEDWKLNVKFINFSQAPFPNFANDLCDKIYSLLNEWGIGNKIFSLTADNACSMGTMLLCEQLNQQGSLLCQGKFFQIASCADILDLIVEDSLKVIDESVCKIRESVKYVARSKPVFHKCLDIFGIEGSNGLWLDVPNRWNSTYLMIERALHYQQAFLALKMLDTKYTHCPTSTEWTMLGKTYKILKPFHEMAKLFLDPIILLPTFILDPRLKMQYVKSCLRELGESYAEKWMHVYDQLKMLFKDYKNKYPHKDESGDSEFQCIYPGVSDPNKLELDQYLDEPRVDVCSQIDVLSYWKENQDKYPLLSRMAKDILSIPITTISSESAFSIGNKVLNRCIKRFPLKDMEAILTTCNWLYGYESYEEKEMENVHLIGCEVNYPKMSEYLRWHTGESEEEEKEV</sequence>
<dbReference type="STRING" id="210143.A0A1R3I5Z6"/>
<dbReference type="Gramene" id="OMO77969">
    <property type="protein sequence ID" value="OMO77969"/>
    <property type="gene ID" value="CCACVL1_14725"/>
</dbReference>
<organism evidence="3 4">
    <name type="scientific">Corchorus capsularis</name>
    <name type="common">Jute</name>
    <dbReference type="NCBI Taxonomy" id="210143"/>
    <lineage>
        <taxon>Eukaryota</taxon>
        <taxon>Viridiplantae</taxon>
        <taxon>Streptophyta</taxon>
        <taxon>Embryophyta</taxon>
        <taxon>Tracheophyta</taxon>
        <taxon>Spermatophyta</taxon>
        <taxon>Magnoliopsida</taxon>
        <taxon>eudicotyledons</taxon>
        <taxon>Gunneridae</taxon>
        <taxon>Pentapetalae</taxon>
        <taxon>rosids</taxon>
        <taxon>malvids</taxon>
        <taxon>Malvales</taxon>
        <taxon>Malvaceae</taxon>
        <taxon>Grewioideae</taxon>
        <taxon>Apeibeae</taxon>
        <taxon>Corchorus</taxon>
    </lineage>
</organism>
<dbReference type="GO" id="GO:0046983">
    <property type="term" value="F:protein dimerization activity"/>
    <property type="evidence" value="ECO:0007669"/>
    <property type="project" value="InterPro"/>
</dbReference>
<dbReference type="PANTHER" id="PTHR46481:SF6">
    <property type="entry name" value="ZINC FINGER BED DOMAIN-CONTAINING PROTEIN RICESLEEPER 2-LIKE"/>
    <property type="match status" value="1"/>
</dbReference>
<dbReference type="EMBL" id="AWWV01010639">
    <property type="protein sequence ID" value="OMO77969.1"/>
    <property type="molecule type" value="Genomic_DNA"/>
</dbReference>
<dbReference type="OMA" id="CFTHEIN"/>
<dbReference type="SUPFAM" id="SSF53098">
    <property type="entry name" value="Ribonuclease H-like"/>
    <property type="match status" value="1"/>
</dbReference>
<reference evidence="3 4" key="1">
    <citation type="submission" date="2013-09" db="EMBL/GenBank/DDBJ databases">
        <title>Corchorus capsularis genome sequencing.</title>
        <authorList>
            <person name="Alam M."/>
            <person name="Haque M.S."/>
            <person name="Islam M.S."/>
            <person name="Emdad E.M."/>
            <person name="Islam M.M."/>
            <person name="Ahmed B."/>
            <person name="Halim A."/>
            <person name="Hossen Q.M.M."/>
            <person name="Hossain M.Z."/>
            <person name="Ahmed R."/>
            <person name="Khan M.M."/>
            <person name="Islam R."/>
            <person name="Rashid M.M."/>
            <person name="Khan S.A."/>
            <person name="Rahman M.S."/>
            <person name="Alam M."/>
        </authorList>
    </citation>
    <scope>NUCLEOTIDE SEQUENCE [LARGE SCALE GENOMIC DNA]</scope>
    <source>
        <strain evidence="4">cv. CVL-1</strain>
        <tissue evidence="3">Whole seedling</tissue>
    </source>
</reference>
<dbReference type="InterPro" id="IPR012337">
    <property type="entry name" value="RNaseH-like_sf"/>
</dbReference>
<gene>
    <name evidence="3" type="ORF">CCACVL1_14725</name>
</gene>
<evidence type="ECO:0000313" key="3">
    <source>
        <dbReference type="EMBL" id="OMO77969.1"/>
    </source>
</evidence>
<dbReference type="Pfam" id="PF05699">
    <property type="entry name" value="Dimer_Tnp_hAT"/>
    <property type="match status" value="1"/>
</dbReference>
<feature type="domain" description="HAT C-terminal dimerisation" evidence="2">
    <location>
        <begin position="442"/>
        <end position="524"/>
    </location>
</feature>